<evidence type="ECO:0000256" key="1">
    <source>
        <dbReference type="RuleBase" id="RU003494"/>
    </source>
</evidence>
<dbReference type="Pfam" id="PF00043">
    <property type="entry name" value="GST_C"/>
    <property type="match status" value="1"/>
</dbReference>
<dbReference type="Pfam" id="PF02798">
    <property type="entry name" value="GST_N"/>
    <property type="match status" value="1"/>
</dbReference>
<dbReference type="SFLD" id="SFLDS00019">
    <property type="entry name" value="Glutathione_Transferase_(cytos"/>
    <property type="match status" value="1"/>
</dbReference>
<dbReference type="Gene3D" id="1.20.1050.10">
    <property type="match status" value="1"/>
</dbReference>
<feature type="domain" description="GST N-terminal" evidence="2">
    <location>
        <begin position="1"/>
        <end position="78"/>
    </location>
</feature>
<dbReference type="InterPro" id="IPR040079">
    <property type="entry name" value="Glutathione_S-Trfase"/>
</dbReference>
<dbReference type="PROSITE" id="PS50405">
    <property type="entry name" value="GST_CTER"/>
    <property type="match status" value="1"/>
</dbReference>
<evidence type="ECO:0000259" key="2">
    <source>
        <dbReference type="PROSITE" id="PS50404"/>
    </source>
</evidence>
<protein>
    <submittedName>
        <fullName evidence="4">Glutathione S-transferase domain-containing protein</fullName>
    </submittedName>
</protein>
<dbReference type="InterPro" id="IPR036249">
    <property type="entry name" value="Thioredoxin-like_sf"/>
</dbReference>
<comment type="caution">
    <text evidence="4">The sequence shown here is derived from an EMBL/GenBank/DDBJ whole genome shotgun (WGS) entry which is preliminary data.</text>
</comment>
<proteinExistence type="inferred from homology"/>
<dbReference type="PANTHER" id="PTHR44051">
    <property type="entry name" value="GLUTATHIONE S-TRANSFERASE-RELATED"/>
    <property type="match status" value="1"/>
</dbReference>
<dbReference type="SUPFAM" id="SSF52833">
    <property type="entry name" value="Thioredoxin-like"/>
    <property type="match status" value="1"/>
</dbReference>
<dbReference type="InterPro" id="IPR010987">
    <property type="entry name" value="Glutathione-S-Trfase_C-like"/>
</dbReference>
<dbReference type="PANTHER" id="PTHR44051:SF21">
    <property type="entry name" value="GLUTATHIONE S-TRANSFERASE FAMILY PROTEIN"/>
    <property type="match status" value="1"/>
</dbReference>
<dbReference type="InterPro" id="IPR036282">
    <property type="entry name" value="Glutathione-S-Trfase_C_sf"/>
</dbReference>
<dbReference type="Proteomes" id="UP000029843">
    <property type="component" value="Unassembled WGS sequence"/>
</dbReference>
<evidence type="ECO:0000313" key="4">
    <source>
        <dbReference type="EMBL" id="KGJ90144.1"/>
    </source>
</evidence>
<feature type="domain" description="GST C-terminal" evidence="3">
    <location>
        <begin position="84"/>
        <end position="208"/>
    </location>
</feature>
<dbReference type="RefSeq" id="WP_033094520.1">
    <property type="nucleotide sequence ID" value="NZ_JQED01000037.1"/>
</dbReference>
<dbReference type="GO" id="GO:0016740">
    <property type="term" value="F:transferase activity"/>
    <property type="evidence" value="ECO:0007669"/>
    <property type="project" value="UniProtKB-KW"/>
</dbReference>
<dbReference type="SUPFAM" id="SSF47616">
    <property type="entry name" value="GST C-terminal domain-like"/>
    <property type="match status" value="1"/>
</dbReference>
<dbReference type="AlphaFoldDB" id="A0A099KH88"/>
<dbReference type="InterPro" id="IPR004045">
    <property type="entry name" value="Glutathione_S-Trfase_N"/>
</dbReference>
<dbReference type="OrthoDB" id="9810080at2"/>
<dbReference type="SFLD" id="SFLDG01150">
    <property type="entry name" value="Main.1:_Beta-like"/>
    <property type="match status" value="1"/>
</dbReference>
<comment type="similarity">
    <text evidence="1">Belongs to the GST superfamily.</text>
</comment>
<dbReference type="EMBL" id="JQED01000037">
    <property type="protein sequence ID" value="KGJ90144.1"/>
    <property type="molecule type" value="Genomic_DNA"/>
</dbReference>
<dbReference type="Gene3D" id="3.40.30.10">
    <property type="entry name" value="Glutaredoxin"/>
    <property type="match status" value="1"/>
</dbReference>
<dbReference type="PATRIC" id="fig|28229.4.peg.2852"/>
<reference evidence="4 5" key="1">
    <citation type="submission" date="2014-08" db="EMBL/GenBank/DDBJ databases">
        <title>Genomic and Phenotypic Diversity of Colwellia psychrerythraea strains from Disparate Marine Basins.</title>
        <authorList>
            <person name="Techtmann S.M."/>
            <person name="Stelling S.C."/>
            <person name="Utturkar S.M."/>
            <person name="Alshibli N."/>
            <person name="Harris A."/>
            <person name="Brown S.D."/>
            <person name="Hazen T.C."/>
        </authorList>
    </citation>
    <scope>NUCLEOTIDE SEQUENCE [LARGE SCALE GENOMIC DNA]</scope>
    <source>
        <strain evidence="4 5">ND2E</strain>
    </source>
</reference>
<dbReference type="InterPro" id="IPR004046">
    <property type="entry name" value="GST_C"/>
</dbReference>
<sequence>MKLYHCRDSRSVRPLWALEELQLDYELINMEFPPRYNHAGYLDINPLGTVPTFIDRKLVMTESAAICQYLVDKYGASELGLSIEHAEYGEYLNWIHRSDTTFTFPQALILRYDRYEKPERLQPQVVEDYKKWLSSRLNSVELALETSDYLCANKFTIADICVGYALFLAHKTGNDNDFGPHTRSYLKRLMARDGFKAAMEQQENLAAIF</sequence>
<dbReference type="SFLD" id="SFLDG00358">
    <property type="entry name" value="Main_(cytGST)"/>
    <property type="match status" value="1"/>
</dbReference>
<gene>
    <name evidence="4" type="ORF">ND2E_3700</name>
</gene>
<keyword evidence="4" id="KW-0808">Transferase</keyword>
<accession>A0A099KH88</accession>
<dbReference type="PROSITE" id="PS50404">
    <property type="entry name" value="GST_NTER"/>
    <property type="match status" value="1"/>
</dbReference>
<organism evidence="4 5">
    <name type="scientific">Colwellia psychrerythraea</name>
    <name type="common">Vibrio psychroerythus</name>
    <dbReference type="NCBI Taxonomy" id="28229"/>
    <lineage>
        <taxon>Bacteria</taxon>
        <taxon>Pseudomonadati</taxon>
        <taxon>Pseudomonadota</taxon>
        <taxon>Gammaproteobacteria</taxon>
        <taxon>Alteromonadales</taxon>
        <taxon>Colwelliaceae</taxon>
        <taxon>Colwellia</taxon>
    </lineage>
</organism>
<evidence type="ECO:0000313" key="5">
    <source>
        <dbReference type="Proteomes" id="UP000029843"/>
    </source>
</evidence>
<evidence type="ECO:0000259" key="3">
    <source>
        <dbReference type="PROSITE" id="PS50405"/>
    </source>
</evidence>
<dbReference type="CDD" id="cd03046">
    <property type="entry name" value="GST_N_GTT1_like"/>
    <property type="match status" value="1"/>
</dbReference>
<name>A0A099KH88_COLPS</name>